<comment type="caution">
    <text evidence="2">The sequence shown here is derived from an EMBL/GenBank/DDBJ whole genome shotgun (WGS) entry which is preliminary data.</text>
</comment>
<dbReference type="Proteomes" id="UP000050535">
    <property type="component" value="Unassembled WGS sequence"/>
</dbReference>
<gene>
    <name evidence="2" type="ORF">SY89_02818</name>
</gene>
<dbReference type="STRING" id="699431.SY89_02818"/>
<feature type="transmembrane region" description="Helical" evidence="1">
    <location>
        <begin position="30"/>
        <end position="51"/>
    </location>
</feature>
<keyword evidence="1" id="KW-1133">Transmembrane helix</keyword>
<sequence>MLSALSLFAAPARGHGGPGITASEVGAPTWLFLLSGAAGVGIALLLTSVVIDRDVLAAYYGRRRSVPAGATIRYWGGRVGGAVGLLGLAWVLAGGLLGPREAGRNVAVLLIWVLWWVGLAAGTYLVGNGWPALDPFRRLAAALPTAEWLSLPGWVGRWPAVAGLLLLVWLEIVTAVAADPRQLTAVVVAYLAATLIGSVLFGREPWRRQIDPVTGVFDLFGRVAPLQRAGDGLVLTAPGATLARTDTDATTRASEVGFVLALLWVTLFDGVVATPAWQSLAAPIVRGGLPGPLSYFAAMLGGYALLFGGYWLASAIVRRTGQTYLSTSRIAAAFAPTLVPLAAGYHLGHYLPYLLTQLPAAVVVGLNPFSPPSAPPALVLPGWVGWIAPLAVLTGHLLGVWTAHSRAVELFTGREQSIRSQFPYVVVMVLYAITALWLLTQPTIDTPFV</sequence>
<keyword evidence="3" id="KW-1185">Reference proteome</keyword>
<feature type="transmembrane region" description="Helical" evidence="1">
    <location>
        <begin position="329"/>
        <end position="348"/>
    </location>
</feature>
<evidence type="ECO:0000313" key="2">
    <source>
        <dbReference type="EMBL" id="KPN32060.1"/>
    </source>
</evidence>
<dbReference type="RefSeq" id="WP_054584438.1">
    <property type="nucleotide sequence ID" value="NZ_LGUC01000001.1"/>
</dbReference>
<protein>
    <submittedName>
        <fullName evidence="2">Uncharacterized protein</fullName>
    </submittedName>
</protein>
<proteinExistence type="predicted"/>
<accession>A0A0P7HEF2</accession>
<organism evidence="2 3">
    <name type="scientific">Halolamina pelagica</name>
    <dbReference type="NCBI Taxonomy" id="699431"/>
    <lineage>
        <taxon>Archaea</taxon>
        <taxon>Methanobacteriati</taxon>
        <taxon>Methanobacteriota</taxon>
        <taxon>Stenosarchaea group</taxon>
        <taxon>Halobacteria</taxon>
        <taxon>Halobacteriales</taxon>
        <taxon>Haloferacaceae</taxon>
    </lineage>
</organism>
<evidence type="ECO:0000313" key="3">
    <source>
        <dbReference type="Proteomes" id="UP000050535"/>
    </source>
</evidence>
<feature type="transmembrane region" description="Helical" evidence="1">
    <location>
        <begin position="383"/>
        <end position="401"/>
    </location>
</feature>
<keyword evidence="1" id="KW-0472">Membrane</keyword>
<feature type="transmembrane region" description="Helical" evidence="1">
    <location>
        <begin position="105"/>
        <end position="127"/>
    </location>
</feature>
<feature type="transmembrane region" description="Helical" evidence="1">
    <location>
        <begin position="256"/>
        <end position="273"/>
    </location>
</feature>
<dbReference type="EMBL" id="LGUC01000001">
    <property type="protein sequence ID" value="KPN32060.1"/>
    <property type="molecule type" value="Genomic_DNA"/>
</dbReference>
<name>A0A0P7HEF2_9EURY</name>
<keyword evidence="1" id="KW-0812">Transmembrane</keyword>
<evidence type="ECO:0000256" key="1">
    <source>
        <dbReference type="SAM" id="Phobius"/>
    </source>
</evidence>
<dbReference type="OrthoDB" id="307643at2157"/>
<feature type="transmembrane region" description="Helical" evidence="1">
    <location>
        <begin position="182"/>
        <end position="201"/>
    </location>
</feature>
<dbReference type="AlphaFoldDB" id="A0A0P7HEF2"/>
<reference evidence="3" key="1">
    <citation type="submission" date="2013-11" db="EMBL/GenBank/DDBJ databases">
        <authorList>
            <person name="Hoang H.T."/>
            <person name="Killian M.L."/>
            <person name="Madson D.M."/>
            <person name="Arruda P.H.E."/>
            <person name="Sun D."/>
            <person name="Schwartz K.J."/>
            <person name="Yoon K."/>
        </authorList>
    </citation>
    <scope>NUCLEOTIDE SEQUENCE [LARGE SCALE GENOMIC DNA]</scope>
    <source>
        <strain evidence="3">CDK2</strain>
    </source>
</reference>
<feature type="transmembrane region" description="Helical" evidence="1">
    <location>
        <begin position="148"/>
        <end position="170"/>
    </location>
</feature>
<feature type="transmembrane region" description="Helical" evidence="1">
    <location>
        <begin position="72"/>
        <end position="93"/>
    </location>
</feature>
<feature type="transmembrane region" description="Helical" evidence="1">
    <location>
        <begin position="293"/>
        <end position="317"/>
    </location>
</feature>
<feature type="transmembrane region" description="Helical" evidence="1">
    <location>
        <begin position="422"/>
        <end position="440"/>
    </location>
</feature>